<proteinExistence type="predicted"/>
<dbReference type="STRING" id="387005.A0A183GZU5"/>
<evidence type="ECO:0000313" key="1">
    <source>
        <dbReference type="EMBL" id="VDO26951.1"/>
    </source>
</evidence>
<dbReference type="Proteomes" id="UP000267606">
    <property type="component" value="Unassembled WGS sequence"/>
</dbReference>
<organism evidence="3">
    <name type="scientific">Onchocerca flexuosa</name>
    <dbReference type="NCBI Taxonomy" id="387005"/>
    <lineage>
        <taxon>Eukaryota</taxon>
        <taxon>Metazoa</taxon>
        <taxon>Ecdysozoa</taxon>
        <taxon>Nematoda</taxon>
        <taxon>Chromadorea</taxon>
        <taxon>Rhabditida</taxon>
        <taxon>Spirurina</taxon>
        <taxon>Spiruromorpha</taxon>
        <taxon>Filarioidea</taxon>
        <taxon>Onchocercidae</taxon>
        <taxon>Onchocerca</taxon>
    </lineage>
</organism>
<keyword evidence="2" id="KW-1185">Reference proteome</keyword>
<dbReference type="EMBL" id="UZAJ01000289">
    <property type="protein sequence ID" value="VDO26951.1"/>
    <property type="molecule type" value="Genomic_DNA"/>
</dbReference>
<accession>A0A183GZU5</accession>
<protein>
    <submittedName>
        <fullName evidence="3">Structural protein</fullName>
    </submittedName>
</protein>
<dbReference type="WBParaSite" id="OFLC_0000075401-mRNA-1">
    <property type="protein sequence ID" value="OFLC_0000075401-mRNA-1"/>
    <property type="gene ID" value="OFLC_0000075401"/>
</dbReference>
<gene>
    <name evidence="1" type="ORF">OFLC_LOCUS755</name>
</gene>
<evidence type="ECO:0000313" key="2">
    <source>
        <dbReference type="Proteomes" id="UP000267606"/>
    </source>
</evidence>
<dbReference type="AlphaFoldDB" id="A0A183GZU5"/>
<name>A0A183GZU5_9BILA</name>
<reference evidence="1 2" key="2">
    <citation type="submission" date="2018-11" db="EMBL/GenBank/DDBJ databases">
        <authorList>
            <consortium name="Pathogen Informatics"/>
        </authorList>
    </citation>
    <scope>NUCLEOTIDE SEQUENCE [LARGE SCALE GENOMIC DNA]</scope>
</reference>
<evidence type="ECO:0000313" key="3">
    <source>
        <dbReference type="WBParaSite" id="OFLC_0000075401-mRNA-1"/>
    </source>
</evidence>
<sequence length="189" mass="21539">MALIKIERGSVAEQLQQFGDIITKNDDKKIKSQKQCEELLTKIDKNDYNVFVTCIVEHILAGMSLTVGDAKILNVDSVPVTTITLINKQPNYTLAAAYVRYTLMVEKSVEMDLSFAPAVIDIYKQECKRMKRNPDLKSNQNILKYQDDKPRLIDSRIQITEKTEDISIAREDNPALPTKVSIKYTIDQQ</sequence>
<reference evidence="3" key="1">
    <citation type="submission" date="2016-06" db="UniProtKB">
        <authorList>
            <consortium name="WormBaseParasite"/>
        </authorList>
    </citation>
    <scope>IDENTIFICATION</scope>
</reference>